<evidence type="ECO:0000256" key="1">
    <source>
        <dbReference type="ARBA" id="ARBA00022801"/>
    </source>
</evidence>
<dbReference type="GO" id="GO:0016798">
    <property type="term" value="F:hydrolase activity, acting on glycosyl bonds"/>
    <property type="evidence" value="ECO:0007669"/>
    <property type="project" value="UniProtKB-KW"/>
</dbReference>
<dbReference type="AlphaFoldDB" id="A0A645B4H0"/>
<protein>
    <recommendedName>
        <fullName evidence="4">Alpha-galactosidase</fullName>
    </recommendedName>
</protein>
<keyword evidence="1" id="KW-0378">Hydrolase</keyword>
<reference evidence="3" key="1">
    <citation type="submission" date="2019-08" db="EMBL/GenBank/DDBJ databases">
        <authorList>
            <person name="Kucharzyk K."/>
            <person name="Murdoch R.W."/>
            <person name="Higgins S."/>
            <person name="Loffler F."/>
        </authorList>
    </citation>
    <scope>NUCLEOTIDE SEQUENCE</scope>
</reference>
<organism evidence="3">
    <name type="scientific">bioreactor metagenome</name>
    <dbReference type="NCBI Taxonomy" id="1076179"/>
    <lineage>
        <taxon>unclassified sequences</taxon>
        <taxon>metagenomes</taxon>
        <taxon>ecological metagenomes</taxon>
    </lineage>
</organism>
<proteinExistence type="predicted"/>
<dbReference type="InterPro" id="IPR017853">
    <property type="entry name" value="GH"/>
</dbReference>
<sequence length="363" mass="40897">MVRTASKDWGYPYLKLDFLYAAALPGVYHDATKTRAQVLRMGMEAIREAVGSDVILLGCGAPFGPMLGLVEAMRIGPDVSGYWLPQFNGIGLFFKNEPSMPCARNSINNILTRANMHQHWWINDPDCLLIRPDSHLSLAEVYSLTTAIALTGGSVLLSDDLTKLPEERLHIAEVLLPIIGERARVIDWFDAEMPTKLRLDLLNETGEWYLVARFNWTDQPARLNLSAQDFQLDEDEYWFSDFWSNQVKRLAKDEAYTSGLIPPHGCVMGIFRRERASLPQYLGSDLHYSQGKEVVDWEAGKDLLAFTLRLPRKAAGRVRLALPWAKASAEVEGQPAELTHEGGKVWSLPLKFDGFVHVTVRKE</sequence>
<dbReference type="EMBL" id="VSSQ01017732">
    <property type="protein sequence ID" value="MPM60307.1"/>
    <property type="molecule type" value="Genomic_DNA"/>
</dbReference>
<accession>A0A645B4H0</accession>
<evidence type="ECO:0000313" key="3">
    <source>
        <dbReference type="EMBL" id="MPM60307.1"/>
    </source>
</evidence>
<dbReference type="InterPro" id="IPR013780">
    <property type="entry name" value="Glyco_hydro_b"/>
</dbReference>
<dbReference type="InterPro" id="IPR013785">
    <property type="entry name" value="Aldolase_TIM"/>
</dbReference>
<evidence type="ECO:0000256" key="2">
    <source>
        <dbReference type="ARBA" id="ARBA00023295"/>
    </source>
</evidence>
<name>A0A645B4H0_9ZZZZ</name>
<keyword evidence="2" id="KW-0326">Glycosidase</keyword>
<comment type="caution">
    <text evidence="3">The sequence shown here is derived from an EMBL/GenBank/DDBJ whole genome shotgun (WGS) entry which is preliminary data.</text>
</comment>
<dbReference type="Gene3D" id="2.60.40.1180">
    <property type="entry name" value="Golgi alpha-mannosidase II"/>
    <property type="match status" value="1"/>
</dbReference>
<dbReference type="SUPFAM" id="SSF51445">
    <property type="entry name" value="(Trans)glycosidases"/>
    <property type="match status" value="1"/>
</dbReference>
<gene>
    <name evidence="3" type="ORF">SDC9_107158</name>
</gene>
<dbReference type="Gene3D" id="3.20.20.70">
    <property type="entry name" value="Aldolase class I"/>
    <property type="match status" value="1"/>
</dbReference>
<evidence type="ECO:0008006" key="4">
    <source>
        <dbReference type="Google" id="ProtNLM"/>
    </source>
</evidence>